<keyword evidence="1" id="KW-0472">Membrane</keyword>
<organism evidence="2 3">
    <name type="scientific">Silvibacterium bohemicum</name>
    <dbReference type="NCBI Taxonomy" id="1577686"/>
    <lineage>
        <taxon>Bacteria</taxon>
        <taxon>Pseudomonadati</taxon>
        <taxon>Acidobacteriota</taxon>
        <taxon>Terriglobia</taxon>
        <taxon>Terriglobales</taxon>
        <taxon>Acidobacteriaceae</taxon>
        <taxon>Silvibacterium</taxon>
    </lineage>
</organism>
<keyword evidence="1" id="KW-1133">Transmembrane helix</keyword>
<accession>A0A841JWN1</accession>
<dbReference type="AlphaFoldDB" id="A0A841JWN1"/>
<sequence>MKNLFSLILDAVLVGGVQAIFATCVTTGLLVTHHKGIADPITLLYSVALLILTSWICALVFYRRLKQVNTIAGQKITFSPSLRMSYCGILNCIFGAILFLVIVVVDLMP</sequence>
<keyword evidence="1" id="KW-0812">Transmembrane</keyword>
<reference evidence="2 3" key="1">
    <citation type="submission" date="2020-08" db="EMBL/GenBank/DDBJ databases">
        <title>Genomic Encyclopedia of Type Strains, Phase IV (KMG-IV): sequencing the most valuable type-strain genomes for metagenomic binning, comparative biology and taxonomic classification.</title>
        <authorList>
            <person name="Goeker M."/>
        </authorList>
    </citation>
    <scope>NUCLEOTIDE SEQUENCE [LARGE SCALE GENOMIC DNA]</scope>
    <source>
        <strain evidence="2 3">DSM 103733</strain>
    </source>
</reference>
<evidence type="ECO:0000256" key="1">
    <source>
        <dbReference type="SAM" id="Phobius"/>
    </source>
</evidence>
<dbReference type="Proteomes" id="UP000538666">
    <property type="component" value="Unassembled WGS sequence"/>
</dbReference>
<name>A0A841JWN1_9BACT</name>
<gene>
    <name evidence="2" type="ORF">HNQ77_003743</name>
</gene>
<dbReference type="EMBL" id="JACHEK010000007">
    <property type="protein sequence ID" value="MBB6145782.1"/>
    <property type="molecule type" value="Genomic_DNA"/>
</dbReference>
<evidence type="ECO:0000313" key="3">
    <source>
        <dbReference type="Proteomes" id="UP000538666"/>
    </source>
</evidence>
<protein>
    <submittedName>
        <fullName evidence="2">Uncharacterized protein</fullName>
    </submittedName>
</protein>
<keyword evidence="3" id="KW-1185">Reference proteome</keyword>
<feature type="transmembrane region" description="Helical" evidence="1">
    <location>
        <begin position="83"/>
        <end position="105"/>
    </location>
</feature>
<proteinExistence type="predicted"/>
<comment type="caution">
    <text evidence="2">The sequence shown here is derived from an EMBL/GenBank/DDBJ whole genome shotgun (WGS) entry which is preliminary data.</text>
</comment>
<evidence type="ECO:0000313" key="2">
    <source>
        <dbReference type="EMBL" id="MBB6145782.1"/>
    </source>
</evidence>
<feature type="transmembrane region" description="Helical" evidence="1">
    <location>
        <begin position="43"/>
        <end position="62"/>
    </location>
</feature>